<dbReference type="AlphaFoldDB" id="X8IW11"/>
<dbReference type="Proteomes" id="UP000030108">
    <property type="component" value="Unassembled WGS sequence"/>
</dbReference>
<name>X8IW11_9AGAM</name>
<gene>
    <name evidence="3" type="ORF">RSOL_021180</name>
</gene>
<proteinExistence type="predicted"/>
<evidence type="ECO:0000313" key="3">
    <source>
        <dbReference type="EMBL" id="EUC53940.1"/>
    </source>
</evidence>
<organism evidence="3 4">
    <name type="scientific">Rhizoctonia solani AG-3 Rhs1AP</name>
    <dbReference type="NCBI Taxonomy" id="1086054"/>
    <lineage>
        <taxon>Eukaryota</taxon>
        <taxon>Fungi</taxon>
        <taxon>Dikarya</taxon>
        <taxon>Basidiomycota</taxon>
        <taxon>Agaricomycotina</taxon>
        <taxon>Agaricomycetes</taxon>
        <taxon>Cantharellales</taxon>
        <taxon>Ceratobasidiaceae</taxon>
        <taxon>Rhizoctonia</taxon>
    </lineage>
</organism>
<comment type="caution">
    <text evidence="3">The sequence shown here is derived from an EMBL/GenBank/DDBJ whole genome shotgun (WGS) entry which is preliminary data.</text>
</comment>
<feature type="non-terminal residue" evidence="3">
    <location>
        <position position="144"/>
    </location>
</feature>
<sequence length="144" mass="16114">MKCKADHEEELGNKHKAQKVLSSKASGLKEQQPRSKSKSKSKDKDENADEDEDIIDLVSDEDGFVNNFIKMKGGSDITTFLIMDYKRKIHCLEQELRQANTTISDLKLNIIELKQDLKVQARVEAALAQQFAAPAPAPVPTPHL</sequence>
<reference evidence="4" key="1">
    <citation type="journal article" date="2014" name="Genome Announc.">
        <title>Draft genome sequence of the plant-pathogenic soil fungus Rhizoctonia solani anastomosis group 3 strain Rhs1AP.</title>
        <authorList>
            <person name="Cubeta M.A."/>
            <person name="Thomas E."/>
            <person name="Dean R.A."/>
            <person name="Jabaji S."/>
            <person name="Neate S.M."/>
            <person name="Tavantzis S."/>
            <person name="Toda T."/>
            <person name="Vilgalys R."/>
            <person name="Bharathan N."/>
            <person name="Fedorova-Abrams N."/>
            <person name="Pakala S.B."/>
            <person name="Pakala S.M."/>
            <person name="Zafar N."/>
            <person name="Joardar V."/>
            <person name="Losada L."/>
            <person name="Nierman W.C."/>
        </authorList>
    </citation>
    <scope>NUCLEOTIDE SEQUENCE [LARGE SCALE GENOMIC DNA]</scope>
    <source>
        <strain evidence="4">AG-3</strain>
    </source>
</reference>
<protein>
    <submittedName>
        <fullName evidence="3">Uncharacterized protein</fullName>
    </submittedName>
</protein>
<evidence type="ECO:0000313" key="4">
    <source>
        <dbReference type="Proteomes" id="UP000030108"/>
    </source>
</evidence>
<evidence type="ECO:0000256" key="1">
    <source>
        <dbReference type="SAM" id="Coils"/>
    </source>
</evidence>
<evidence type="ECO:0000256" key="2">
    <source>
        <dbReference type="SAM" id="MobiDB-lite"/>
    </source>
</evidence>
<feature type="region of interest" description="Disordered" evidence="2">
    <location>
        <begin position="1"/>
        <end position="55"/>
    </location>
</feature>
<feature type="compositionally biased region" description="Acidic residues" evidence="2">
    <location>
        <begin position="46"/>
        <end position="55"/>
    </location>
</feature>
<feature type="coiled-coil region" evidence="1">
    <location>
        <begin position="82"/>
        <end position="116"/>
    </location>
</feature>
<accession>X8IW11</accession>
<feature type="compositionally biased region" description="Basic and acidic residues" evidence="2">
    <location>
        <begin position="1"/>
        <end position="13"/>
    </location>
</feature>
<dbReference type="EMBL" id="JATN01000322">
    <property type="protein sequence ID" value="EUC53940.1"/>
    <property type="molecule type" value="Genomic_DNA"/>
</dbReference>
<keyword evidence="1" id="KW-0175">Coiled coil</keyword>